<keyword evidence="2 4" id="KW-0560">Oxidoreductase</keyword>
<dbReference type="GO" id="GO:0004316">
    <property type="term" value="F:3-oxoacyl-[acyl-carrier-protein] reductase (NADPH) activity"/>
    <property type="evidence" value="ECO:0007669"/>
    <property type="project" value="UniProtKB-EC"/>
</dbReference>
<accession>A0A9X2G6S7</accession>
<dbReference type="EC" id="1.1.1.100" evidence="4"/>
<evidence type="ECO:0000256" key="3">
    <source>
        <dbReference type="SAM" id="MobiDB-lite"/>
    </source>
</evidence>
<protein>
    <submittedName>
        <fullName evidence="4">3-oxoacyl-[acyl-carrier protein] reductase</fullName>
        <ecNumber evidence="4">1.1.1.100</ecNumber>
    </submittedName>
</protein>
<organism evidence="4 5">
    <name type="scientific">Nonomuraea thailandensis</name>
    <dbReference type="NCBI Taxonomy" id="1188745"/>
    <lineage>
        <taxon>Bacteria</taxon>
        <taxon>Bacillati</taxon>
        <taxon>Actinomycetota</taxon>
        <taxon>Actinomycetes</taxon>
        <taxon>Streptosporangiales</taxon>
        <taxon>Streptosporangiaceae</taxon>
        <taxon>Nonomuraea</taxon>
    </lineage>
</organism>
<dbReference type="Gene3D" id="3.40.50.720">
    <property type="entry name" value="NAD(P)-binding Rossmann-like Domain"/>
    <property type="match status" value="2"/>
</dbReference>
<dbReference type="PRINTS" id="PR00081">
    <property type="entry name" value="GDHRDH"/>
</dbReference>
<evidence type="ECO:0000256" key="1">
    <source>
        <dbReference type="ARBA" id="ARBA00006484"/>
    </source>
</evidence>
<feature type="compositionally biased region" description="Basic residues" evidence="3">
    <location>
        <begin position="80"/>
        <end position="94"/>
    </location>
</feature>
<dbReference type="AlphaFoldDB" id="A0A9X2G6S7"/>
<evidence type="ECO:0000256" key="2">
    <source>
        <dbReference type="ARBA" id="ARBA00023002"/>
    </source>
</evidence>
<dbReference type="PANTHER" id="PTHR24321">
    <property type="entry name" value="DEHYDROGENASES, SHORT CHAIN"/>
    <property type="match status" value="1"/>
</dbReference>
<dbReference type="PANTHER" id="PTHR24321:SF8">
    <property type="entry name" value="ESTRADIOL 17-BETA-DEHYDROGENASE 8-RELATED"/>
    <property type="match status" value="1"/>
</dbReference>
<evidence type="ECO:0000313" key="5">
    <source>
        <dbReference type="Proteomes" id="UP001139648"/>
    </source>
</evidence>
<dbReference type="Pfam" id="PF00106">
    <property type="entry name" value="adh_short"/>
    <property type="match status" value="1"/>
</dbReference>
<reference evidence="4" key="1">
    <citation type="submission" date="2022-06" db="EMBL/GenBank/DDBJ databases">
        <title>Sequencing the genomes of 1000 actinobacteria strains.</title>
        <authorList>
            <person name="Klenk H.-P."/>
        </authorList>
    </citation>
    <scope>NUCLEOTIDE SEQUENCE</scope>
    <source>
        <strain evidence="4">DSM 46694</strain>
    </source>
</reference>
<comment type="caution">
    <text evidence="4">The sequence shown here is derived from an EMBL/GenBank/DDBJ whole genome shotgun (WGS) entry which is preliminary data.</text>
</comment>
<sequence length="191" mass="20667">MKADITRTGDVAAMIADVTAQIGPVHVLVNNAGDYPRIAWTELTEGRWMEALDLNLTGLPVRASGHPVHGRTPGRADHQHRQHHRPQRPRRSGRLRSGQSRAARPDPGVGPELGRHGITVNTVVPGPIQVERELRLPLTDRTPVHDQLARQCLPRRGQPSDVAAAVAFLAGPGAAFITGQSLHVDGGYLLH</sequence>
<evidence type="ECO:0000313" key="4">
    <source>
        <dbReference type="EMBL" id="MCP2353624.1"/>
    </source>
</evidence>
<dbReference type="Proteomes" id="UP001139648">
    <property type="component" value="Unassembled WGS sequence"/>
</dbReference>
<dbReference type="InterPro" id="IPR002347">
    <property type="entry name" value="SDR_fam"/>
</dbReference>
<comment type="similarity">
    <text evidence="1">Belongs to the short-chain dehydrogenases/reductases (SDR) family.</text>
</comment>
<dbReference type="InterPro" id="IPR036291">
    <property type="entry name" value="NAD(P)-bd_dom_sf"/>
</dbReference>
<dbReference type="SUPFAM" id="SSF51735">
    <property type="entry name" value="NAD(P)-binding Rossmann-fold domains"/>
    <property type="match status" value="1"/>
</dbReference>
<name>A0A9X2G6S7_9ACTN</name>
<keyword evidence="5" id="KW-1185">Reference proteome</keyword>
<dbReference type="Pfam" id="PF13561">
    <property type="entry name" value="adh_short_C2"/>
    <property type="match status" value="1"/>
</dbReference>
<feature type="region of interest" description="Disordered" evidence="3">
    <location>
        <begin position="63"/>
        <end position="119"/>
    </location>
</feature>
<dbReference type="EMBL" id="JAMZEB010000001">
    <property type="protein sequence ID" value="MCP2353624.1"/>
    <property type="molecule type" value="Genomic_DNA"/>
</dbReference>
<gene>
    <name evidence="4" type="ORF">HD597_000644</name>
</gene>
<proteinExistence type="inferred from homology"/>